<dbReference type="Proteomes" id="UP001228044">
    <property type="component" value="Unassembled WGS sequence"/>
</dbReference>
<gene>
    <name evidence="2" type="ORF">QWJ38_14745</name>
</gene>
<reference evidence="2 3" key="1">
    <citation type="submission" date="2023-06" db="EMBL/GenBank/DDBJ databases">
        <title>Pelomonas sp. PFR6 16S ribosomal RNA gene Genome sequencing and assembly.</title>
        <authorList>
            <person name="Woo H."/>
        </authorList>
    </citation>
    <scope>NUCLEOTIDE SEQUENCE [LARGE SCALE GENOMIC DNA]</scope>
    <source>
        <strain evidence="2 3">PFR6</strain>
    </source>
</reference>
<evidence type="ECO:0000259" key="1">
    <source>
        <dbReference type="Pfam" id="PF10135"/>
    </source>
</evidence>
<protein>
    <submittedName>
        <fullName evidence="2">Rod-binding protein</fullName>
    </submittedName>
</protein>
<feature type="domain" description="Flagellar protein FlgJ N-terminal" evidence="1">
    <location>
        <begin position="42"/>
        <end position="92"/>
    </location>
</feature>
<evidence type="ECO:0000313" key="2">
    <source>
        <dbReference type="EMBL" id="MDN3921549.1"/>
    </source>
</evidence>
<dbReference type="InterPro" id="IPR019301">
    <property type="entry name" value="Flagellar_prot_FlgJ_N"/>
</dbReference>
<evidence type="ECO:0000313" key="3">
    <source>
        <dbReference type="Proteomes" id="UP001228044"/>
    </source>
</evidence>
<name>A0ABT8DTB0_9BURK</name>
<dbReference type="EMBL" id="JAUHHC010000004">
    <property type="protein sequence ID" value="MDN3921549.1"/>
    <property type="molecule type" value="Genomic_DNA"/>
</dbReference>
<sequence length="101" mass="11019">MRIDAPNNAAAAADADDAKLRQQAAKAAEKFEAFFIAQMLRQMRAGTRALADEDSPVRNKINEDMQDFADGQMADSLAGQRAFGIADVILRQLLPTPDKKV</sequence>
<proteinExistence type="predicted"/>
<keyword evidence="3" id="KW-1185">Reference proteome</keyword>
<accession>A0ABT8DTB0</accession>
<comment type="caution">
    <text evidence="2">The sequence shown here is derived from an EMBL/GenBank/DDBJ whole genome shotgun (WGS) entry which is preliminary data.</text>
</comment>
<dbReference type="RefSeq" id="WP_290359872.1">
    <property type="nucleotide sequence ID" value="NZ_JAUHHC010000004.1"/>
</dbReference>
<organism evidence="2 3">
    <name type="scientific">Roseateles violae</name>
    <dbReference type="NCBI Taxonomy" id="3058042"/>
    <lineage>
        <taxon>Bacteria</taxon>
        <taxon>Pseudomonadati</taxon>
        <taxon>Pseudomonadota</taxon>
        <taxon>Betaproteobacteria</taxon>
        <taxon>Burkholderiales</taxon>
        <taxon>Sphaerotilaceae</taxon>
        <taxon>Roseateles</taxon>
    </lineage>
</organism>
<dbReference type="Pfam" id="PF10135">
    <property type="entry name" value="Rod-binding"/>
    <property type="match status" value="1"/>
</dbReference>